<proteinExistence type="inferred from homology"/>
<dbReference type="Pfam" id="PF13458">
    <property type="entry name" value="Peripla_BP_6"/>
    <property type="match status" value="1"/>
</dbReference>
<evidence type="ECO:0000256" key="1">
    <source>
        <dbReference type="ARBA" id="ARBA00010062"/>
    </source>
</evidence>
<feature type="domain" description="Leucine-binding protein" evidence="3">
    <location>
        <begin position="67"/>
        <end position="424"/>
    </location>
</feature>
<reference evidence="4" key="1">
    <citation type="submission" date="2020-12" db="EMBL/GenBank/DDBJ databases">
        <title>Genomic characterization of non-nitrogen-fixing Frankia strains.</title>
        <authorList>
            <person name="Carlos-Shanley C."/>
            <person name="Guerra T."/>
            <person name="Hahn D."/>
        </authorList>
    </citation>
    <scope>NUCLEOTIDE SEQUENCE</scope>
    <source>
        <strain evidence="4">CN6</strain>
    </source>
</reference>
<keyword evidence="5" id="KW-1185">Reference proteome</keyword>
<sequence>MKLQRLLVVGAAACLVAAGCSSGRDDAAVVGAPGATASGSASAACDSADLQATDIGITKDTITIETVADVGSQAAPGIANGSLEAMKAWADVVNKSGGLACREVVIRTFDSKLDPGESRSGMVDSCQNAFADVGSFTLAVADVTPLAECVDGAGKPTGQPQVPAVSTNALIACNKTTYLAQGITFSCPPSQGARTFTVGTSLGDYLRQVVGGDAHGQFQIGYTSPSFLDVTMPTVVQLRAQGLAGPVYGAKAADPQSAYTSVVQGMKSSGAQFVFANSTFPSFVQLQREAAAQGVEVPHWFCQGACYDPAYVKAAGDLAKGTEILLASLPFEEADVNEEMKTFVDNVDTHNTFAFSSWVAARLFQQAVEAVVTKDGPNGLTRASVLGALEAVKDFDAGGLIGPNTPSAHLPNLCVVAVKVGADGGFERVFPKEAGTLSCAGSGKQTFDPIAEFSR</sequence>
<comment type="similarity">
    <text evidence="1">Belongs to the leucine-binding protein family.</text>
</comment>
<evidence type="ECO:0000313" key="4">
    <source>
        <dbReference type="EMBL" id="MBL7632308.1"/>
    </source>
</evidence>
<dbReference type="PANTHER" id="PTHR47235">
    <property type="entry name" value="BLR6548 PROTEIN"/>
    <property type="match status" value="1"/>
</dbReference>
<dbReference type="PANTHER" id="PTHR47235:SF1">
    <property type="entry name" value="BLR6548 PROTEIN"/>
    <property type="match status" value="1"/>
</dbReference>
<dbReference type="RefSeq" id="WP_203006984.1">
    <property type="nucleotide sequence ID" value="NZ_JADWYU010000044.1"/>
</dbReference>
<dbReference type="PROSITE" id="PS51257">
    <property type="entry name" value="PROKAR_LIPOPROTEIN"/>
    <property type="match status" value="1"/>
</dbReference>
<name>A0A937USN9_9ACTN</name>
<keyword evidence="2" id="KW-0732">Signal</keyword>
<evidence type="ECO:0000313" key="5">
    <source>
        <dbReference type="Proteomes" id="UP000604475"/>
    </source>
</evidence>
<accession>A0A937USN9</accession>
<comment type="caution">
    <text evidence="4">The sequence shown here is derived from an EMBL/GenBank/DDBJ whole genome shotgun (WGS) entry which is preliminary data.</text>
</comment>
<dbReference type="EMBL" id="JAEACQ010000307">
    <property type="protein sequence ID" value="MBL7632308.1"/>
    <property type="molecule type" value="Genomic_DNA"/>
</dbReference>
<organism evidence="4 5">
    <name type="scientific">Frankia nepalensis</name>
    <dbReference type="NCBI Taxonomy" id="1836974"/>
    <lineage>
        <taxon>Bacteria</taxon>
        <taxon>Bacillati</taxon>
        <taxon>Actinomycetota</taxon>
        <taxon>Actinomycetes</taxon>
        <taxon>Frankiales</taxon>
        <taxon>Frankiaceae</taxon>
        <taxon>Frankia</taxon>
    </lineage>
</organism>
<gene>
    <name evidence="4" type="ORF">I7412_35185</name>
</gene>
<protein>
    <submittedName>
        <fullName evidence="4">ABC transporter substrate-binding protein</fullName>
    </submittedName>
</protein>
<dbReference type="Gene3D" id="3.40.50.2300">
    <property type="match status" value="3"/>
</dbReference>
<evidence type="ECO:0000259" key="3">
    <source>
        <dbReference type="Pfam" id="PF13458"/>
    </source>
</evidence>
<dbReference type="InterPro" id="IPR028082">
    <property type="entry name" value="Peripla_BP_I"/>
</dbReference>
<dbReference type="InterPro" id="IPR028081">
    <property type="entry name" value="Leu-bd"/>
</dbReference>
<dbReference type="AlphaFoldDB" id="A0A937USN9"/>
<dbReference type="SUPFAM" id="SSF53822">
    <property type="entry name" value="Periplasmic binding protein-like I"/>
    <property type="match status" value="1"/>
</dbReference>
<evidence type="ECO:0000256" key="2">
    <source>
        <dbReference type="ARBA" id="ARBA00022729"/>
    </source>
</evidence>
<dbReference type="Proteomes" id="UP000604475">
    <property type="component" value="Unassembled WGS sequence"/>
</dbReference>